<reference evidence="2 3" key="1">
    <citation type="journal article" date="2022" name="Nat. Ecol. Evol.">
        <title>A masculinizing supergene underlies an exaggerated male reproductive morph in a spider.</title>
        <authorList>
            <person name="Hendrickx F."/>
            <person name="De Corte Z."/>
            <person name="Sonet G."/>
            <person name="Van Belleghem S.M."/>
            <person name="Kostlbacher S."/>
            <person name="Vangestel C."/>
        </authorList>
    </citation>
    <scope>NUCLEOTIDE SEQUENCE [LARGE SCALE GENOMIC DNA]</scope>
    <source>
        <strain evidence="2">W744_W776</strain>
    </source>
</reference>
<proteinExistence type="predicted"/>
<feature type="region of interest" description="Disordered" evidence="1">
    <location>
        <begin position="484"/>
        <end position="503"/>
    </location>
</feature>
<feature type="region of interest" description="Disordered" evidence="1">
    <location>
        <begin position="431"/>
        <end position="461"/>
    </location>
</feature>
<evidence type="ECO:0000313" key="2">
    <source>
        <dbReference type="EMBL" id="KAG8200163.1"/>
    </source>
</evidence>
<dbReference type="Proteomes" id="UP000827092">
    <property type="component" value="Unassembled WGS sequence"/>
</dbReference>
<protein>
    <submittedName>
        <fullName evidence="2">Uncharacterized protein</fullName>
    </submittedName>
</protein>
<dbReference type="Gene3D" id="1.10.10.10">
    <property type="entry name" value="Winged helix-like DNA-binding domain superfamily/Winged helix DNA-binding domain"/>
    <property type="match status" value="1"/>
</dbReference>
<evidence type="ECO:0000256" key="1">
    <source>
        <dbReference type="SAM" id="MobiDB-lite"/>
    </source>
</evidence>
<feature type="region of interest" description="Disordered" evidence="1">
    <location>
        <begin position="380"/>
        <end position="405"/>
    </location>
</feature>
<evidence type="ECO:0000313" key="3">
    <source>
        <dbReference type="Proteomes" id="UP000827092"/>
    </source>
</evidence>
<feature type="compositionally biased region" description="Low complexity" evidence="1">
    <location>
        <begin position="435"/>
        <end position="457"/>
    </location>
</feature>
<gene>
    <name evidence="2" type="ORF">JTE90_024951</name>
</gene>
<name>A0AAV6VWP7_9ARAC</name>
<accession>A0AAV6VWP7</accession>
<sequence>MEIYRETPDKFENEVPLETFNSLKGEKSLKIFTFLKYYEVVEVSKGNSLRIKSKINSSGFLRSCENQENIGKTGKIKKIRSVKNKKKFSNSKILKMMFHCLFFKRLSDVISWKDEKKGQFQIKFMNKNNPRWHESMLSLFKMSESEVSTAKSLKYSEEKNHNENTKCRFRSSLNGFVNRKNLEFLGIEKKDNSNYRIYQFVNYGEELRSHLLKKATEEKGRRKKIKKGDKPEVSMQISKLESGNQIFKFFEGDVRKCGLYYVASEQWSGSGLYCVASEQCPEVWLYSSPQSSEPGSEGFITLPQSSVPGSVGFITSPQSSVPGSVGFITSPQSSEPGSEGFITSPQSSVPGSVGFITSPQSSVPGSVGFITSPQSSVPGSAGFNASLQSSGPESAGFISSPQSGELGSPDFIESLWSTELRSVGLIASPQSRELGSTGSTASTWSSRSGSPNSIPSPQSSGLASDSFMLSYEVGEFGSESLIVSPQSSELGSTGSAVSPQSNEFENGWASSSNCCEFSNGFSPESYSSTSESFESLSKDILMDEEHGNTENDDSNAISGDSNPMLPIFNDLNMFVRTVSVSNDAVMQPSPLCYDMNLSNLYIEDLEKTMDTSFFYPAPEDLTKLKNMDPSVEMPLLGINEENFEGFNHLGLLEEKDLETLEDFALFMNN</sequence>
<dbReference type="EMBL" id="JAFNEN010000018">
    <property type="protein sequence ID" value="KAG8200163.1"/>
    <property type="molecule type" value="Genomic_DNA"/>
</dbReference>
<comment type="caution">
    <text evidence="2">The sequence shown here is derived from an EMBL/GenBank/DDBJ whole genome shotgun (WGS) entry which is preliminary data.</text>
</comment>
<organism evidence="2 3">
    <name type="scientific">Oedothorax gibbosus</name>
    <dbReference type="NCBI Taxonomy" id="931172"/>
    <lineage>
        <taxon>Eukaryota</taxon>
        <taxon>Metazoa</taxon>
        <taxon>Ecdysozoa</taxon>
        <taxon>Arthropoda</taxon>
        <taxon>Chelicerata</taxon>
        <taxon>Arachnida</taxon>
        <taxon>Araneae</taxon>
        <taxon>Araneomorphae</taxon>
        <taxon>Entelegynae</taxon>
        <taxon>Araneoidea</taxon>
        <taxon>Linyphiidae</taxon>
        <taxon>Erigoninae</taxon>
        <taxon>Oedothorax</taxon>
    </lineage>
</organism>
<dbReference type="AlphaFoldDB" id="A0AAV6VWP7"/>
<keyword evidence="3" id="KW-1185">Reference proteome</keyword>
<dbReference type="InterPro" id="IPR036388">
    <property type="entry name" value="WH-like_DNA-bd_sf"/>
</dbReference>